<reference evidence="9" key="2">
    <citation type="submission" date="2017-05" db="UniProtKB">
        <authorList>
            <consortium name="EnsemblMetazoa"/>
        </authorList>
    </citation>
    <scope>IDENTIFICATION</scope>
</reference>
<keyword evidence="4" id="KW-0496">Mitochondrion</keyword>
<gene>
    <name evidence="9" type="primary">100640246</name>
</gene>
<evidence type="ECO:0000256" key="6">
    <source>
        <dbReference type="ARBA" id="ARBA00033752"/>
    </source>
</evidence>
<dbReference type="OrthoDB" id="10252718at2759"/>
<proteinExistence type="inferred from homology"/>
<evidence type="ECO:0000256" key="2">
    <source>
        <dbReference type="ARBA" id="ARBA00022946"/>
    </source>
</evidence>
<dbReference type="EnsemblMetazoa" id="Aqu2.1.29406_001">
    <property type="protein sequence ID" value="Aqu2.1.29406_001"/>
    <property type="gene ID" value="Aqu2.1.29406"/>
</dbReference>
<evidence type="ECO:0000313" key="10">
    <source>
        <dbReference type="Proteomes" id="UP000007879"/>
    </source>
</evidence>
<evidence type="ECO:0000256" key="1">
    <source>
        <dbReference type="ARBA" id="ARBA00004173"/>
    </source>
</evidence>
<dbReference type="AlphaFoldDB" id="A0A1X7UP20"/>
<dbReference type="KEGG" id="aqu:100640246"/>
<keyword evidence="10" id="KW-1185">Reference proteome</keyword>
<reference evidence="10" key="1">
    <citation type="journal article" date="2010" name="Nature">
        <title>The Amphimedon queenslandica genome and the evolution of animal complexity.</title>
        <authorList>
            <person name="Srivastava M."/>
            <person name="Simakov O."/>
            <person name="Chapman J."/>
            <person name="Fahey B."/>
            <person name="Gauthier M.E."/>
            <person name="Mitros T."/>
            <person name="Richards G.S."/>
            <person name="Conaco C."/>
            <person name="Dacre M."/>
            <person name="Hellsten U."/>
            <person name="Larroux C."/>
            <person name="Putnam N.H."/>
            <person name="Stanke M."/>
            <person name="Adamska M."/>
            <person name="Darling A."/>
            <person name="Degnan S.M."/>
            <person name="Oakley T.H."/>
            <person name="Plachetzki D.C."/>
            <person name="Zhai Y."/>
            <person name="Adamski M."/>
            <person name="Calcino A."/>
            <person name="Cummins S.F."/>
            <person name="Goodstein D.M."/>
            <person name="Harris C."/>
            <person name="Jackson D.J."/>
            <person name="Leys S.P."/>
            <person name="Shu S."/>
            <person name="Woodcroft B.J."/>
            <person name="Vervoort M."/>
            <person name="Kosik K.S."/>
            <person name="Manning G."/>
            <person name="Degnan B.M."/>
            <person name="Rokhsar D.S."/>
        </authorList>
    </citation>
    <scope>NUCLEOTIDE SEQUENCE [LARGE SCALE GENOMIC DNA]</scope>
</reference>
<comment type="similarity">
    <text evidence="6">Belongs to the mitochondrion-specific ribosomal protein mL54 family.</text>
</comment>
<organism evidence="9">
    <name type="scientific">Amphimedon queenslandica</name>
    <name type="common">Sponge</name>
    <dbReference type="NCBI Taxonomy" id="400682"/>
    <lineage>
        <taxon>Eukaryota</taxon>
        <taxon>Metazoa</taxon>
        <taxon>Porifera</taxon>
        <taxon>Demospongiae</taxon>
        <taxon>Heteroscleromorpha</taxon>
        <taxon>Haplosclerida</taxon>
        <taxon>Niphatidae</taxon>
        <taxon>Amphimedon</taxon>
    </lineage>
</organism>
<feature type="region of interest" description="Disordered" evidence="8">
    <location>
        <begin position="110"/>
        <end position="134"/>
    </location>
</feature>
<accession>A0A1X7UP20</accession>
<evidence type="ECO:0000256" key="5">
    <source>
        <dbReference type="ARBA" id="ARBA00023274"/>
    </source>
</evidence>
<dbReference type="GO" id="GO:0003735">
    <property type="term" value="F:structural constituent of ribosome"/>
    <property type="evidence" value="ECO:0007669"/>
    <property type="project" value="TreeGrafter"/>
</dbReference>
<dbReference type="EnsemblMetazoa" id="XM_003387160.2">
    <property type="protein sequence ID" value="XP_003387208.1"/>
    <property type="gene ID" value="LOC100640246"/>
</dbReference>
<dbReference type="InParanoid" id="A0A1X7UP20"/>
<evidence type="ECO:0000313" key="9">
    <source>
        <dbReference type="EnsemblMetazoa" id="Aqu2.1.29406_001"/>
    </source>
</evidence>
<evidence type="ECO:0000256" key="7">
    <source>
        <dbReference type="ARBA" id="ARBA00035179"/>
    </source>
</evidence>
<comment type="subcellular location">
    <subcellularLocation>
        <location evidence="1">Mitochondrion</location>
    </subcellularLocation>
</comment>
<keyword evidence="2" id="KW-0809">Transit peptide</keyword>
<name>A0A1X7UP20_AMPQE</name>
<keyword evidence="5" id="KW-0687">Ribonucleoprotein</keyword>
<dbReference type="GO" id="GO:0005762">
    <property type="term" value="C:mitochondrial large ribosomal subunit"/>
    <property type="evidence" value="ECO:0007669"/>
    <property type="project" value="TreeGrafter"/>
</dbReference>
<keyword evidence="3" id="KW-0689">Ribosomal protein</keyword>
<sequence length="134" mass="15115">MALIKSSFSLARLAFLNFLRHPKNPQSLAKGVTAPLRVRGVAYNQFSTSAALLAKSKAAQDDATELKYEGMSTTVCQGANYYTHGSDPELKDDSEYPDWLWTLLDPPAEDSKTYHRQQKKAKARLRNKLMKHKE</sequence>
<dbReference type="PANTHER" id="PTHR28595">
    <property type="entry name" value="39S RIBOSOMAL PROTEIN L54, MITOCHONDRIAL"/>
    <property type="match status" value="1"/>
</dbReference>
<protein>
    <recommendedName>
        <fullName evidence="7">Large ribosomal subunit protein mL54</fullName>
    </recommendedName>
</protein>
<dbReference type="InterPro" id="IPR013870">
    <property type="entry name" value="Ribosomal_mL54"/>
</dbReference>
<dbReference type="PANTHER" id="PTHR28595:SF1">
    <property type="entry name" value="LARGE RIBOSOMAL SUBUNIT PROTEIN ML54"/>
    <property type="match status" value="1"/>
</dbReference>
<evidence type="ECO:0000256" key="3">
    <source>
        <dbReference type="ARBA" id="ARBA00022980"/>
    </source>
</evidence>
<evidence type="ECO:0000256" key="8">
    <source>
        <dbReference type="SAM" id="MobiDB-lite"/>
    </source>
</evidence>
<dbReference type="Proteomes" id="UP000007879">
    <property type="component" value="Unassembled WGS sequence"/>
</dbReference>
<feature type="compositionally biased region" description="Basic residues" evidence="8">
    <location>
        <begin position="114"/>
        <end position="134"/>
    </location>
</feature>
<evidence type="ECO:0000256" key="4">
    <source>
        <dbReference type="ARBA" id="ARBA00023128"/>
    </source>
</evidence>
<dbReference type="Pfam" id="PF08561">
    <property type="entry name" value="Ribosomal_L37"/>
    <property type="match status" value="1"/>
</dbReference>
<dbReference type="STRING" id="400682.A0A1X7UP20"/>